<dbReference type="SMART" id="SM00088">
    <property type="entry name" value="PINT"/>
    <property type="match status" value="1"/>
</dbReference>
<gene>
    <name evidence="2" type="ORF">FOB64_002275</name>
</gene>
<dbReference type="InterPro" id="IPR000717">
    <property type="entry name" value="PCI_dom"/>
</dbReference>
<dbReference type="Gene3D" id="1.10.10.10">
    <property type="entry name" value="Winged helix-like DNA-binding domain superfamily/Winged helix DNA-binding domain"/>
    <property type="match status" value="1"/>
</dbReference>
<dbReference type="InterPro" id="IPR036388">
    <property type="entry name" value="WH-like_DNA-bd_sf"/>
</dbReference>
<dbReference type="AlphaFoldDB" id="A0A8H6C0U0"/>
<protein>
    <submittedName>
        <fullName evidence="2">PCI domain family protein</fullName>
    </submittedName>
</protein>
<dbReference type="EMBL" id="JABWAD010000027">
    <property type="protein sequence ID" value="KAF6070192.1"/>
    <property type="molecule type" value="Genomic_DNA"/>
</dbReference>
<dbReference type="SUPFAM" id="SSF46785">
    <property type="entry name" value="Winged helix' DNA-binding domain"/>
    <property type="match status" value="1"/>
</dbReference>
<accession>A0A8H6C0U0</accession>
<evidence type="ECO:0000313" key="2">
    <source>
        <dbReference type="EMBL" id="KAF6070192.1"/>
    </source>
</evidence>
<proteinExistence type="predicted"/>
<comment type="caution">
    <text evidence="2">The sequence shown here is derived from an EMBL/GenBank/DDBJ whole genome shotgun (WGS) entry which is preliminary data.</text>
</comment>
<evidence type="ECO:0000259" key="1">
    <source>
        <dbReference type="SMART" id="SM00088"/>
    </source>
</evidence>
<organism evidence="2 3">
    <name type="scientific">Candida albicans</name>
    <name type="common">Yeast</name>
    <dbReference type="NCBI Taxonomy" id="5476"/>
    <lineage>
        <taxon>Eukaryota</taxon>
        <taxon>Fungi</taxon>
        <taxon>Dikarya</taxon>
        <taxon>Ascomycota</taxon>
        <taxon>Saccharomycotina</taxon>
        <taxon>Pichiomycetes</taxon>
        <taxon>Debaryomycetaceae</taxon>
        <taxon>Candida/Lodderomyces clade</taxon>
        <taxon>Candida</taxon>
    </lineage>
</organism>
<dbReference type="GO" id="GO:0008541">
    <property type="term" value="C:proteasome regulatory particle, lid subcomplex"/>
    <property type="evidence" value="ECO:0007669"/>
    <property type="project" value="UniProtKB-ARBA"/>
</dbReference>
<dbReference type="InterPro" id="IPR036390">
    <property type="entry name" value="WH_DNA-bd_sf"/>
</dbReference>
<reference evidence="2 3" key="1">
    <citation type="submission" date="2020-03" db="EMBL/GenBank/DDBJ databases">
        <title>FDA dAtabase for Regulatory Grade micrObial Sequences (FDA-ARGOS): Supporting development and validation of Infectious Disease Dx tests.</title>
        <authorList>
            <person name="Campos J."/>
            <person name="Goldberg B."/>
            <person name="Tallon L."/>
            <person name="Sadzewicz L."/>
            <person name="Vavikolanu K."/>
            <person name="Mehta A."/>
            <person name="Aluvathingal J."/>
            <person name="Nadendla S."/>
            <person name="Nandy P."/>
            <person name="Geyer C."/>
            <person name="Yan Y."/>
            <person name="Sichtig H."/>
        </authorList>
    </citation>
    <scope>NUCLEOTIDE SEQUENCE [LARGE SCALE GENOMIC DNA]</scope>
    <source>
        <strain evidence="2 3">FDAARGOS_656</strain>
    </source>
</reference>
<feature type="domain" description="PCI" evidence="1">
    <location>
        <begin position="238"/>
        <end position="337"/>
    </location>
</feature>
<dbReference type="Pfam" id="PF01399">
    <property type="entry name" value="PCI"/>
    <property type="match status" value="1"/>
</dbReference>
<dbReference type="Proteomes" id="UP000536275">
    <property type="component" value="Unassembled WGS sequence"/>
</dbReference>
<evidence type="ECO:0000313" key="3">
    <source>
        <dbReference type="Proteomes" id="UP000536275"/>
    </source>
</evidence>
<sequence length="348" mass="40587">MSTHNIILDIINDSSSSKIDQLNQLQNVITQLSKTELLELNVSSINIESFKLIVNLLKIESIMTNYPKEPLIKTLIEQDSAINATGITFLSPSTTTTDEEQYINTFIKAKLNDLQSDYQYLFKELQYDNFIDLINKKMLILNNLNNNGINISSLKDKLNLKILQLYLISNYDFRNDNILNHLINEIHQQQQQQENKYINEIEILREVQSQPFVSYELFKTIIDHDFNNSYYQIINQLMKFDKLYRNIIENNIIKLTNYFTNIEIKTIHQLFELSPPPTSKTTSTTNNLPTIDIESMIFDMIIKNKFRNVTTIDQLNQTVSFNNDDNKNNNEDGIKYIGGLVNQAYMKI</sequence>
<name>A0A8H6C0U0_CANAX</name>